<gene>
    <name evidence="1" type="ORF">SAMN05421852_105183</name>
</gene>
<reference evidence="1 2" key="1">
    <citation type="submission" date="2016-10" db="EMBL/GenBank/DDBJ databases">
        <authorList>
            <person name="de Groot N.N."/>
        </authorList>
    </citation>
    <scope>NUCLEOTIDE SEQUENCE [LARGE SCALE GENOMIC DNA]</scope>
    <source>
        <strain evidence="1 2">DSM 44778</strain>
    </source>
</reference>
<organism evidence="1 2">
    <name type="scientific">Thermoflavimicrobium dichotomicum</name>
    <dbReference type="NCBI Taxonomy" id="46223"/>
    <lineage>
        <taxon>Bacteria</taxon>
        <taxon>Bacillati</taxon>
        <taxon>Bacillota</taxon>
        <taxon>Bacilli</taxon>
        <taxon>Bacillales</taxon>
        <taxon>Thermoactinomycetaceae</taxon>
        <taxon>Thermoflavimicrobium</taxon>
    </lineage>
</organism>
<keyword evidence="2" id="KW-1185">Reference proteome</keyword>
<name>A0A1I3PCT9_9BACL</name>
<proteinExistence type="predicted"/>
<sequence length="57" mass="6453">MVKSFGELATEITVAWIKAKGEASNEPTGVPDIDAVKEFYDTIFDTIQDSYNKLIRW</sequence>
<dbReference type="Proteomes" id="UP000199545">
    <property type="component" value="Unassembled WGS sequence"/>
</dbReference>
<dbReference type="EMBL" id="FORR01000005">
    <property type="protein sequence ID" value="SFJ19368.1"/>
    <property type="molecule type" value="Genomic_DNA"/>
</dbReference>
<dbReference type="RefSeq" id="WP_175482355.1">
    <property type="nucleotide sequence ID" value="NZ_FORR01000005.1"/>
</dbReference>
<evidence type="ECO:0000313" key="1">
    <source>
        <dbReference type="EMBL" id="SFJ19368.1"/>
    </source>
</evidence>
<dbReference type="AlphaFoldDB" id="A0A1I3PCT9"/>
<accession>A0A1I3PCT9</accession>
<evidence type="ECO:0000313" key="2">
    <source>
        <dbReference type="Proteomes" id="UP000199545"/>
    </source>
</evidence>
<protein>
    <submittedName>
        <fullName evidence="1">Uncharacterized protein</fullName>
    </submittedName>
</protein>